<keyword evidence="3" id="KW-1185">Reference proteome</keyword>
<dbReference type="EMBL" id="BABT02000014">
    <property type="protein sequence ID" value="GAA93685.1"/>
    <property type="molecule type" value="Genomic_DNA"/>
</dbReference>
<feature type="region of interest" description="Disordered" evidence="1">
    <location>
        <begin position="173"/>
        <end position="217"/>
    </location>
</feature>
<reference evidence="2 3" key="2">
    <citation type="journal article" date="2012" name="Open Biol.">
        <title>Characteristics of nucleosomes and linker DNA regions on the genome of the basidiomycete Mixia osmundae revealed by mono- and dinucleosome mapping.</title>
        <authorList>
            <person name="Nishida H."/>
            <person name="Kondo S."/>
            <person name="Matsumoto T."/>
            <person name="Suzuki Y."/>
            <person name="Yoshikawa H."/>
            <person name="Taylor T.D."/>
            <person name="Sugiyama J."/>
        </authorList>
    </citation>
    <scope>NUCLEOTIDE SEQUENCE [LARGE SCALE GENOMIC DNA]</scope>
    <source>
        <strain evidence="3">CBS 9802 / IAM 14324 / JCM 22182 / KY 12970</strain>
    </source>
</reference>
<dbReference type="Proteomes" id="UP000009131">
    <property type="component" value="Unassembled WGS sequence"/>
</dbReference>
<dbReference type="AlphaFoldDB" id="G7DSX5"/>
<feature type="compositionally biased region" description="Polar residues" evidence="1">
    <location>
        <begin position="181"/>
        <end position="190"/>
    </location>
</feature>
<evidence type="ECO:0008006" key="4">
    <source>
        <dbReference type="Google" id="ProtNLM"/>
    </source>
</evidence>
<sequence>MPRRKPARYVPVPASLKKAITRSSGLITEDLILLRRIIYKSTNQYRHFAWWRRIEQVCKLASRMERELRFCIVDFDAPPPISEISVKLGGACLDACRQHAKTALRLADKLHQVNELAYADLQQVINTRYFVQLAAVLLAILARFEIVTKTLALDLARLGDTLASPAAAILPSLQPRPVPKPQTQAATSQPAVVRRRAVKPKPTPEASKNEIDDIFGS</sequence>
<evidence type="ECO:0000313" key="2">
    <source>
        <dbReference type="EMBL" id="GAA93685.1"/>
    </source>
</evidence>
<dbReference type="InParanoid" id="G7DSX5"/>
<evidence type="ECO:0000313" key="3">
    <source>
        <dbReference type="Proteomes" id="UP000009131"/>
    </source>
</evidence>
<dbReference type="RefSeq" id="XP_014565548.1">
    <property type="nucleotide sequence ID" value="XM_014710062.1"/>
</dbReference>
<comment type="caution">
    <text evidence="2">The sequence shown here is derived from an EMBL/GenBank/DDBJ whole genome shotgun (WGS) entry which is preliminary data.</text>
</comment>
<proteinExistence type="predicted"/>
<dbReference type="eggNOG" id="ENOG502SGAN">
    <property type="taxonomic scope" value="Eukaryota"/>
</dbReference>
<protein>
    <recommendedName>
        <fullName evidence="4">Nucleolus and neural progenitor protein-like N-terminal domain-containing protein</fullName>
    </recommendedName>
</protein>
<gene>
    <name evidence="2" type="primary">Mo00330</name>
    <name evidence="2" type="ORF">E5Q_00330</name>
</gene>
<evidence type="ECO:0000256" key="1">
    <source>
        <dbReference type="SAM" id="MobiDB-lite"/>
    </source>
</evidence>
<organism evidence="2 3">
    <name type="scientific">Mixia osmundae (strain CBS 9802 / IAM 14324 / JCM 22182 / KY 12970)</name>
    <dbReference type="NCBI Taxonomy" id="764103"/>
    <lineage>
        <taxon>Eukaryota</taxon>
        <taxon>Fungi</taxon>
        <taxon>Dikarya</taxon>
        <taxon>Basidiomycota</taxon>
        <taxon>Pucciniomycotina</taxon>
        <taxon>Mixiomycetes</taxon>
        <taxon>Mixiales</taxon>
        <taxon>Mixiaceae</taxon>
        <taxon>Mixia</taxon>
    </lineage>
</organism>
<reference evidence="2 3" key="1">
    <citation type="journal article" date="2011" name="J. Gen. Appl. Microbiol.">
        <title>Draft genome sequencing of the enigmatic basidiomycete Mixia osmundae.</title>
        <authorList>
            <person name="Nishida H."/>
            <person name="Nagatsuka Y."/>
            <person name="Sugiyama J."/>
        </authorList>
    </citation>
    <scope>NUCLEOTIDE SEQUENCE [LARGE SCALE GENOMIC DNA]</scope>
    <source>
        <strain evidence="3">CBS 9802 / IAM 14324 / JCM 22182 / KY 12970</strain>
    </source>
</reference>
<accession>G7DSX5</accession>
<dbReference type="OrthoDB" id="114080at2759"/>
<name>G7DSX5_MIXOS</name>
<dbReference type="HOGENOM" id="CLU_1272580_0_0_1"/>